<proteinExistence type="predicted"/>
<accession>L8EAY9</accession>
<gene>
    <name evidence="1" type="primary">TSR1</name>
</gene>
<organism evidence="1">
    <name type="scientific">Homo sapiens</name>
    <name type="common">Human</name>
    <dbReference type="NCBI Taxonomy" id="9606"/>
    <lineage>
        <taxon>Eukaryota</taxon>
        <taxon>Metazoa</taxon>
        <taxon>Chordata</taxon>
        <taxon>Craniata</taxon>
        <taxon>Vertebrata</taxon>
        <taxon>Euteleostomi</taxon>
        <taxon>Mammalia</taxon>
        <taxon>Eutheria</taxon>
        <taxon>Euarchontoglires</taxon>
        <taxon>Primates</taxon>
        <taxon>Haplorrhini</taxon>
        <taxon>Catarrhini</taxon>
        <taxon>Hominidae</taxon>
        <taxon>Homo</taxon>
    </lineage>
</organism>
<name>L8EAY9_HUMAN</name>
<reference evidence="1" key="1">
    <citation type="journal article" date="2013" name="PLoS ONE">
        <title>Direct detection of alternative open reading frames translation products in human significantly expands the proteome.</title>
        <authorList>
            <person name="Vanderperre B."/>
            <person name="Lucier J.-F."/>
            <person name="Motard J."/>
            <person name="Tremblay G."/>
            <person name="Vanderperre S."/>
            <person name="Wisztorski M."/>
            <person name="Salzet M."/>
            <person name="Boisvert F.-M."/>
            <person name="Roucou X."/>
        </authorList>
    </citation>
    <scope>NUCLEOTIDE SEQUENCE</scope>
</reference>
<dbReference type="AlphaFoldDB" id="L8EAY9"/>
<dbReference type="EMBL" id="HF584086">
    <property type="protein sequence ID" value="CCQ43583.1"/>
    <property type="molecule type" value="Genomic_DNA"/>
</dbReference>
<protein>
    <submittedName>
        <fullName evidence="1">Alternative protein TSR1</fullName>
    </submittedName>
</protein>
<sequence>MVAAKVVGKEMNMNMMIWNMRILWRRNLRMRVVKKRKNMKL</sequence>
<dbReference type="OrthoDB" id="119302at2759"/>
<dbReference type="ChiTaRS" id="TSR1">
    <property type="organism name" value="human"/>
</dbReference>
<evidence type="ECO:0000313" key="1">
    <source>
        <dbReference type="EMBL" id="CCQ43583.1"/>
    </source>
</evidence>